<evidence type="ECO:0000256" key="1">
    <source>
        <dbReference type="SAM" id="Phobius"/>
    </source>
</evidence>
<keyword evidence="1" id="KW-1133">Transmembrane helix</keyword>
<gene>
    <name evidence="2" type="ORF">CNR29_04685</name>
</gene>
<accession>A0A2A3TW60</accession>
<reference evidence="2 3" key="1">
    <citation type="submission" date="2017-09" db="EMBL/GenBank/DDBJ databases">
        <title>Genome sequence of Lactobacillus brevis D7.</title>
        <authorList>
            <person name="Kwon M.-S."/>
            <person name="Lim S.K."/>
            <person name="Choi H.-J."/>
        </authorList>
    </citation>
    <scope>NUCLEOTIDE SEQUENCE [LARGE SCALE GENOMIC DNA]</scope>
    <source>
        <strain evidence="2 3">D7</strain>
    </source>
</reference>
<comment type="caution">
    <text evidence="2">The sequence shown here is derived from an EMBL/GenBank/DDBJ whole genome shotgun (WGS) entry which is preliminary data.</text>
</comment>
<dbReference type="AlphaFoldDB" id="A0A2A3TW60"/>
<feature type="transmembrane region" description="Helical" evidence="1">
    <location>
        <begin position="20"/>
        <end position="38"/>
    </location>
</feature>
<sequence>MWAQHQSGIKRQGWLLSDALLALSIVALTVITAQHVLLTTEHLAQQRQEQLTQARYRHDQALLAWAEAQP</sequence>
<dbReference type="Proteomes" id="UP000217918">
    <property type="component" value="Unassembled WGS sequence"/>
</dbReference>
<keyword evidence="1" id="KW-0812">Transmembrane</keyword>
<dbReference type="RefSeq" id="WP_096109832.1">
    <property type="nucleotide sequence ID" value="NZ_NVYO01000001.1"/>
</dbReference>
<protein>
    <submittedName>
        <fullName evidence="2">Uncharacterized protein</fullName>
    </submittedName>
</protein>
<proteinExistence type="predicted"/>
<organism evidence="2 3">
    <name type="scientific">Levilactobacillus brevis</name>
    <name type="common">Lactobacillus brevis</name>
    <dbReference type="NCBI Taxonomy" id="1580"/>
    <lineage>
        <taxon>Bacteria</taxon>
        <taxon>Bacillati</taxon>
        <taxon>Bacillota</taxon>
        <taxon>Bacilli</taxon>
        <taxon>Lactobacillales</taxon>
        <taxon>Lactobacillaceae</taxon>
        <taxon>Levilactobacillus</taxon>
    </lineage>
</organism>
<evidence type="ECO:0000313" key="3">
    <source>
        <dbReference type="Proteomes" id="UP000217918"/>
    </source>
</evidence>
<evidence type="ECO:0000313" key="2">
    <source>
        <dbReference type="EMBL" id="PBQ23354.1"/>
    </source>
</evidence>
<name>A0A2A3TW60_LEVBR</name>
<keyword evidence="1" id="KW-0472">Membrane</keyword>
<dbReference type="EMBL" id="NVYO01000001">
    <property type="protein sequence ID" value="PBQ23354.1"/>
    <property type="molecule type" value="Genomic_DNA"/>
</dbReference>